<sequence>MISIMFSFMGAFGALQIGDKPQFAIVRRSYFVISMVSMASALTILACALLSEISRLVSLGSILRQNRVDGEDHLNRLFLFLRMWSQKLFEALLSVKNIWV</sequence>
<proteinExistence type="predicted"/>
<organism evidence="1 2">
    <name type="scientific">Pistacia integerrima</name>
    <dbReference type="NCBI Taxonomy" id="434235"/>
    <lineage>
        <taxon>Eukaryota</taxon>
        <taxon>Viridiplantae</taxon>
        <taxon>Streptophyta</taxon>
        <taxon>Embryophyta</taxon>
        <taxon>Tracheophyta</taxon>
        <taxon>Spermatophyta</taxon>
        <taxon>Magnoliopsida</taxon>
        <taxon>eudicotyledons</taxon>
        <taxon>Gunneridae</taxon>
        <taxon>Pentapetalae</taxon>
        <taxon>rosids</taxon>
        <taxon>malvids</taxon>
        <taxon>Sapindales</taxon>
        <taxon>Anacardiaceae</taxon>
        <taxon>Pistacia</taxon>
    </lineage>
</organism>
<evidence type="ECO:0000313" key="2">
    <source>
        <dbReference type="Proteomes" id="UP001163603"/>
    </source>
</evidence>
<dbReference type="Proteomes" id="UP001163603">
    <property type="component" value="Chromosome 13"/>
</dbReference>
<reference evidence="2" key="1">
    <citation type="journal article" date="2023" name="G3 (Bethesda)">
        <title>Genome assembly and association tests identify interacting loci associated with vigor, precocity, and sex in interspecific pistachio rootstocks.</title>
        <authorList>
            <person name="Palmer W."/>
            <person name="Jacygrad E."/>
            <person name="Sagayaradj S."/>
            <person name="Cavanaugh K."/>
            <person name="Han R."/>
            <person name="Bertier L."/>
            <person name="Beede B."/>
            <person name="Kafkas S."/>
            <person name="Golino D."/>
            <person name="Preece J."/>
            <person name="Michelmore R."/>
        </authorList>
    </citation>
    <scope>NUCLEOTIDE SEQUENCE [LARGE SCALE GENOMIC DNA]</scope>
</reference>
<keyword evidence="2" id="KW-1185">Reference proteome</keyword>
<accession>A0ACC0X928</accession>
<gene>
    <name evidence="1" type="ORF">Pint_19585</name>
</gene>
<name>A0ACC0X928_9ROSI</name>
<dbReference type="EMBL" id="CM047748">
    <property type="protein sequence ID" value="KAJ0013779.1"/>
    <property type="molecule type" value="Genomic_DNA"/>
</dbReference>
<protein>
    <submittedName>
        <fullName evidence="1">Uncharacterized protein</fullName>
    </submittedName>
</protein>
<comment type="caution">
    <text evidence="1">The sequence shown here is derived from an EMBL/GenBank/DDBJ whole genome shotgun (WGS) entry which is preliminary data.</text>
</comment>
<evidence type="ECO:0000313" key="1">
    <source>
        <dbReference type="EMBL" id="KAJ0013779.1"/>
    </source>
</evidence>